<protein>
    <recommendedName>
        <fullName evidence="2">Protein-L-isoaspartate O-methyltransferase</fullName>
    </recommendedName>
    <alternativeName>
        <fullName evidence="3">Protein L-isoaspartyl methyltransferase</fullName>
    </alternativeName>
</protein>
<keyword evidence="5" id="KW-1185">Reference proteome</keyword>
<dbReference type="RefSeq" id="WP_347307526.1">
    <property type="nucleotide sequence ID" value="NZ_JBAJEX010000002.1"/>
</dbReference>
<evidence type="ECO:0000313" key="4">
    <source>
        <dbReference type="EMBL" id="MEO1766453.1"/>
    </source>
</evidence>
<reference evidence="4 5" key="1">
    <citation type="submission" date="2024-02" db="EMBL/GenBank/DDBJ databases">
        <title>New thermophilic sulfur-oxidizing bacteria from a hot springs of the Uzon caldera (Kamchatka, Russia).</title>
        <authorList>
            <person name="Dukat A.M."/>
            <person name="Elcheninov A.G."/>
            <person name="Frolov E.N."/>
        </authorList>
    </citation>
    <scope>NUCLEOTIDE SEQUENCE [LARGE SCALE GENOMIC DNA]</scope>
    <source>
        <strain evidence="4 5">AK1</strain>
    </source>
</reference>
<evidence type="ECO:0000256" key="2">
    <source>
        <dbReference type="ARBA" id="ARBA00013346"/>
    </source>
</evidence>
<evidence type="ECO:0000256" key="3">
    <source>
        <dbReference type="ARBA" id="ARBA00030757"/>
    </source>
</evidence>
<comment type="similarity">
    <text evidence="1">Belongs to the methyltransferase superfamily. L-isoaspartyl/D-aspartyl protein methyltransferase family.</text>
</comment>
<dbReference type="SUPFAM" id="SSF53335">
    <property type="entry name" value="S-adenosyl-L-methionine-dependent methyltransferases"/>
    <property type="match status" value="1"/>
</dbReference>
<gene>
    <name evidence="4" type="ORF">V6E02_04425</name>
</gene>
<organism evidence="4 5">
    <name type="scientific">Thiobacter aerophilum</name>
    <dbReference type="NCBI Taxonomy" id="3121275"/>
    <lineage>
        <taxon>Bacteria</taxon>
        <taxon>Pseudomonadati</taxon>
        <taxon>Pseudomonadota</taxon>
        <taxon>Betaproteobacteria</taxon>
        <taxon>Burkholderiales</taxon>
        <taxon>Thiobacteraceae</taxon>
        <taxon>Thiobacter</taxon>
    </lineage>
</organism>
<sequence length="217" mass="23924">MDLEQARFNMVEQQIRPWGVLDETVLGTLYRVKREEYVPPVYRSLAFSDLEIPLGHGQTMLAPKLEARLLQALELKPTDKVLEVGTGSGYFTALLAQLARDVVSVEILPEFSSEARAKLAAHEIHNVTFEVGDAARGWARHAPYDAIVLTGSTPVLAEAFLHSLRPGGRLLAVVGEPPVMTARRVRLIEPGVSESEDLFETCIAPLINAPQPARFVF</sequence>
<comment type="caution">
    <text evidence="4">The sequence shown here is derived from an EMBL/GenBank/DDBJ whole genome shotgun (WGS) entry which is preliminary data.</text>
</comment>
<evidence type="ECO:0000313" key="5">
    <source>
        <dbReference type="Proteomes" id="UP001482231"/>
    </source>
</evidence>
<dbReference type="CDD" id="cd02440">
    <property type="entry name" value="AdoMet_MTases"/>
    <property type="match status" value="1"/>
</dbReference>
<dbReference type="PANTHER" id="PTHR11579:SF18">
    <property type="entry name" value="PROTEIN-L-ISOASPARTATE O-METHYLTRANSFERASE"/>
    <property type="match status" value="1"/>
</dbReference>
<dbReference type="PANTHER" id="PTHR11579">
    <property type="entry name" value="PROTEIN-L-ISOASPARTATE O-METHYLTRANSFERASE"/>
    <property type="match status" value="1"/>
</dbReference>
<accession>A0ABV0EFE7</accession>
<dbReference type="Gene3D" id="3.40.50.150">
    <property type="entry name" value="Vaccinia Virus protein VP39"/>
    <property type="match status" value="1"/>
</dbReference>
<dbReference type="InterPro" id="IPR000682">
    <property type="entry name" value="PCMT"/>
</dbReference>
<proteinExistence type="inferred from homology"/>
<dbReference type="InterPro" id="IPR029063">
    <property type="entry name" value="SAM-dependent_MTases_sf"/>
</dbReference>
<dbReference type="Pfam" id="PF01135">
    <property type="entry name" value="PCMT"/>
    <property type="match status" value="1"/>
</dbReference>
<dbReference type="EMBL" id="JBAJEX010000002">
    <property type="protein sequence ID" value="MEO1766453.1"/>
    <property type="molecule type" value="Genomic_DNA"/>
</dbReference>
<name>A0ABV0EFE7_9BURK</name>
<dbReference type="Proteomes" id="UP001482231">
    <property type="component" value="Unassembled WGS sequence"/>
</dbReference>
<evidence type="ECO:0000256" key="1">
    <source>
        <dbReference type="ARBA" id="ARBA00005369"/>
    </source>
</evidence>